<feature type="region of interest" description="Disordered" evidence="2">
    <location>
        <begin position="33"/>
        <end position="63"/>
    </location>
</feature>
<dbReference type="PANTHER" id="PTHR38038:SF1">
    <property type="entry name" value="PENICILLIN-BINDING PROTEIN ACTIVATOR LPOA"/>
    <property type="match status" value="1"/>
</dbReference>
<dbReference type="GO" id="GO:0030234">
    <property type="term" value="F:enzyme regulator activity"/>
    <property type="evidence" value="ECO:0007669"/>
    <property type="project" value="TreeGrafter"/>
</dbReference>
<dbReference type="SUPFAM" id="SSF53822">
    <property type="entry name" value="Periplasmic binding protein-like I"/>
    <property type="match status" value="1"/>
</dbReference>
<organism evidence="4 5">
    <name type="scientific">Haliea salexigens</name>
    <dbReference type="NCBI Taxonomy" id="287487"/>
    <lineage>
        <taxon>Bacteria</taxon>
        <taxon>Pseudomonadati</taxon>
        <taxon>Pseudomonadota</taxon>
        <taxon>Gammaproteobacteria</taxon>
        <taxon>Cellvibrionales</taxon>
        <taxon>Halieaceae</taxon>
        <taxon>Haliea</taxon>
    </lineage>
</organism>
<feature type="signal peptide" evidence="3">
    <location>
        <begin position="1"/>
        <end position="31"/>
    </location>
</feature>
<sequence>MTLTMTQTTAGGKAAAAAILLLALATGCTTAPPEPVAPSAQEVVPEAPAEPSPTLLPPMPTSRWDTTFEQTRAALRARDWMTAEQTLASLPEDLDAADRSRRDFLLARAAFLRGDLERTDALLTAGPEEDVPAALRLEQAEFTREIAQLAGDWLTSARIGAGILTQQPADAGLRRAIWRDLNRSSEAAMATALADAPDADWRGWLELALRDRRAENPQSLQEALLEWRNQHPTHPAAMQLPGGLEYIARGVRAPRKVALLLPLSGRLAPAARAVQDGYLAHYFAARARGETPYTLDVIDTTAHESAAAAYGQAIADGAEIVVGPLSKEAVA</sequence>
<name>A0A3C1KS91_9GAMM</name>
<feature type="non-terminal residue" evidence="4">
    <location>
        <position position="331"/>
    </location>
</feature>
<proteinExistence type="predicted"/>
<dbReference type="Proteomes" id="UP000259273">
    <property type="component" value="Unassembled WGS sequence"/>
</dbReference>
<evidence type="ECO:0000256" key="3">
    <source>
        <dbReference type="SAM" id="SignalP"/>
    </source>
</evidence>
<dbReference type="Pfam" id="PF04348">
    <property type="entry name" value="LppC"/>
    <property type="match status" value="1"/>
</dbReference>
<accession>A0A3C1KS91</accession>
<gene>
    <name evidence="4" type="ORF">DCP75_17845</name>
</gene>
<evidence type="ECO:0000256" key="2">
    <source>
        <dbReference type="SAM" id="MobiDB-lite"/>
    </source>
</evidence>
<feature type="compositionally biased region" description="Pro residues" evidence="2">
    <location>
        <begin position="48"/>
        <end position="60"/>
    </location>
</feature>
<keyword evidence="3" id="KW-0732">Signal</keyword>
<protein>
    <recommendedName>
        <fullName evidence="6">Penicillin-binding protein activator</fullName>
    </recommendedName>
</protein>
<dbReference type="PANTHER" id="PTHR38038">
    <property type="entry name" value="PENICILLIN-BINDING PROTEIN ACTIVATOR LPOA"/>
    <property type="match status" value="1"/>
</dbReference>
<keyword evidence="1" id="KW-0472">Membrane</keyword>
<dbReference type="STRING" id="1121937.GCA_000423125_03041"/>
<feature type="chain" id="PRO_5017814084" description="Penicillin-binding protein activator" evidence="3">
    <location>
        <begin position="32"/>
        <end position="331"/>
    </location>
</feature>
<dbReference type="Gene3D" id="1.25.40.650">
    <property type="match status" value="1"/>
</dbReference>
<comment type="caution">
    <text evidence="4">The sequence shown here is derived from an EMBL/GenBank/DDBJ whole genome shotgun (WGS) entry which is preliminary data.</text>
</comment>
<dbReference type="GO" id="GO:0031241">
    <property type="term" value="C:periplasmic side of cell outer membrane"/>
    <property type="evidence" value="ECO:0007669"/>
    <property type="project" value="TreeGrafter"/>
</dbReference>
<evidence type="ECO:0000313" key="4">
    <source>
        <dbReference type="EMBL" id="HAN29549.1"/>
    </source>
</evidence>
<dbReference type="EMBL" id="DMND01000239">
    <property type="protein sequence ID" value="HAN29549.1"/>
    <property type="molecule type" value="Genomic_DNA"/>
</dbReference>
<dbReference type="InterPro" id="IPR007443">
    <property type="entry name" value="LpoA"/>
</dbReference>
<evidence type="ECO:0000256" key="1">
    <source>
        <dbReference type="ARBA" id="ARBA00023136"/>
    </source>
</evidence>
<reference evidence="4 5" key="1">
    <citation type="journal article" date="2018" name="Nat. Biotechnol.">
        <title>A standardized bacterial taxonomy based on genome phylogeny substantially revises the tree of life.</title>
        <authorList>
            <person name="Parks D.H."/>
            <person name="Chuvochina M."/>
            <person name="Waite D.W."/>
            <person name="Rinke C."/>
            <person name="Skarshewski A."/>
            <person name="Chaumeil P.A."/>
            <person name="Hugenholtz P."/>
        </authorList>
    </citation>
    <scope>NUCLEOTIDE SEQUENCE [LARGE SCALE GENOMIC DNA]</scope>
    <source>
        <strain evidence="4">UBA9158</strain>
    </source>
</reference>
<dbReference type="GO" id="GO:0009252">
    <property type="term" value="P:peptidoglycan biosynthetic process"/>
    <property type="evidence" value="ECO:0007669"/>
    <property type="project" value="TreeGrafter"/>
</dbReference>
<evidence type="ECO:0008006" key="6">
    <source>
        <dbReference type="Google" id="ProtNLM"/>
    </source>
</evidence>
<dbReference type="AlphaFoldDB" id="A0A3C1KS91"/>
<dbReference type="InterPro" id="IPR028082">
    <property type="entry name" value="Peripla_BP_I"/>
</dbReference>
<evidence type="ECO:0000313" key="5">
    <source>
        <dbReference type="Proteomes" id="UP000259273"/>
    </source>
</evidence>
<feature type="compositionally biased region" description="Low complexity" evidence="2">
    <location>
        <begin position="33"/>
        <end position="47"/>
    </location>
</feature>
<dbReference type="Gene3D" id="3.40.50.2300">
    <property type="match status" value="1"/>
</dbReference>